<dbReference type="OrthoDB" id="2417544at2759"/>
<dbReference type="Proteomes" id="UP000187209">
    <property type="component" value="Unassembled WGS sequence"/>
</dbReference>
<dbReference type="EMBL" id="MPUH01000003">
    <property type="protein sequence ID" value="OMJ96152.1"/>
    <property type="molecule type" value="Genomic_DNA"/>
</dbReference>
<proteinExistence type="predicted"/>
<gene>
    <name evidence="2" type="ORF">SteCoe_333</name>
</gene>
<keyword evidence="1" id="KW-0472">Membrane</keyword>
<keyword evidence="1" id="KW-1133">Transmembrane helix</keyword>
<sequence>MENISDCSSLINFITGPCHINNNYLYCYLIGKKFIINYDEIEYDIKIVEEEPIGNTIEINCEKYCILPSINSFYENNNQLDILLSCLQEIQKAQTMRLILVFEENFVKASKSSQFYNYCNEIIQTLGLTPNFTCGIHLVVTNSSQNFIDRLPAILNRFFQGEHNFLIEGIKNKSIQISSFDMPIHQDNIYSFSEDNRQSIIKKISNTDILSIKNHEFNLLSKSFELIENLKHGNKTSDVKFVSDILKDINFNSEVKIFKSDKFLIIDKDIELRGEKLLIDCPKVIVNTKKHERRLITIRGYDPIISLEKVELVINGENLILTVSNENEDQHFQNPLDKDFDENNNIIRLESICINSWCTENISYNNKFIDLIVKIKRNCRSIMVDDKWKIKKVDCNIHMKLHINECMRTKNAIVNNFKSLRRYKNVEEYLDATNKHERDKTILENYIVNLPSIFQIFMTQSLFRKISFENREIEDLRNIRKIFIMKYLKLMDDFDSSESIQKTEWNSNAYAISRSFIKKKFNFEGNIMHEASNLINELDNYLMQSSDEEEVYSFLKFYNALSITNDKYELFKYGITGDLSIYPNFKATIQAVKNNEIIISNEGISQGSAICTASLIILATGNIFKSIFIPKLFNYTLFLSGPAFFSIIVPTLIIGFNMTCTFLKSGYYKNVIKIEGKDIRFDLV</sequence>
<feature type="transmembrane region" description="Helical" evidence="1">
    <location>
        <begin position="636"/>
        <end position="656"/>
    </location>
</feature>
<comment type="caution">
    <text evidence="2">The sequence shown here is derived from an EMBL/GenBank/DDBJ whole genome shotgun (WGS) entry which is preliminary data.</text>
</comment>
<keyword evidence="1" id="KW-0812">Transmembrane</keyword>
<dbReference type="AlphaFoldDB" id="A0A1R2D4G0"/>
<protein>
    <submittedName>
        <fullName evidence="2">Uncharacterized protein</fullName>
    </submittedName>
</protein>
<accession>A0A1R2D4G0</accession>
<name>A0A1R2D4G0_9CILI</name>
<keyword evidence="3" id="KW-1185">Reference proteome</keyword>
<evidence type="ECO:0000256" key="1">
    <source>
        <dbReference type="SAM" id="Phobius"/>
    </source>
</evidence>
<organism evidence="2 3">
    <name type="scientific">Stentor coeruleus</name>
    <dbReference type="NCBI Taxonomy" id="5963"/>
    <lineage>
        <taxon>Eukaryota</taxon>
        <taxon>Sar</taxon>
        <taxon>Alveolata</taxon>
        <taxon>Ciliophora</taxon>
        <taxon>Postciliodesmatophora</taxon>
        <taxon>Heterotrichea</taxon>
        <taxon>Heterotrichida</taxon>
        <taxon>Stentoridae</taxon>
        <taxon>Stentor</taxon>
    </lineage>
</organism>
<reference evidence="2 3" key="1">
    <citation type="submission" date="2016-11" db="EMBL/GenBank/DDBJ databases">
        <title>The macronuclear genome of Stentor coeruleus: a giant cell with tiny introns.</title>
        <authorList>
            <person name="Slabodnick M."/>
            <person name="Ruby J.G."/>
            <person name="Reiff S.B."/>
            <person name="Swart E.C."/>
            <person name="Gosai S."/>
            <person name="Prabakaran S."/>
            <person name="Witkowska E."/>
            <person name="Larue G.E."/>
            <person name="Fisher S."/>
            <person name="Freeman R.M."/>
            <person name="Gunawardena J."/>
            <person name="Chu W."/>
            <person name="Stover N.A."/>
            <person name="Gregory B.D."/>
            <person name="Nowacki M."/>
            <person name="Derisi J."/>
            <person name="Roy S.W."/>
            <person name="Marshall W.F."/>
            <person name="Sood P."/>
        </authorList>
    </citation>
    <scope>NUCLEOTIDE SEQUENCE [LARGE SCALE GENOMIC DNA]</scope>
    <source>
        <strain evidence="2">WM001</strain>
    </source>
</reference>
<evidence type="ECO:0000313" key="3">
    <source>
        <dbReference type="Proteomes" id="UP000187209"/>
    </source>
</evidence>
<evidence type="ECO:0000313" key="2">
    <source>
        <dbReference type="EMBL" id="OMJ96152.1"/>
    </source>
</evidence>